<dbReference type="InterPro" id="IPR042099">
    <property type="entry name" value="ANL_N_sf"/>
</dbReference>
<dbReference type="EMBL" id="LR699554">
    <property type="protein sequence ID" value="VVD34348.1"/>
    <property type="molecule type" value="Genomic_DNA"/>
</dbReference>
<evidence type="ECO:0000259" key="6">
    <source>
        <dbReference type="Pfam" id="PF13193"/>
    </source>
</evidence>
<evidence type="ECO:0000256" key="2">
    <source>
        <dbReference type="ARBA" id="ARBA00022598"/>
    </source>
</evidence>
<dbReference type="Proteomes" id="UP000325811">
    <property type="component" value="Chromosome II"/>
</dbReference>
<dbReference type="NCBIfam" id="NF005426">
    <property type="entry name" value="PRK07008.1"/>
    <property type="match status" value="1"/>
</dbReference>
<dbReference type="PROSITE" id="PS00455">
    <property type="entry name" value="AMP_BINDING"/>
    <property type="match status" value="1"/>
</dbReference>
<dbReference type="InterPro" id="IPR020845">
    <property type="entry name" value="AMP-binding_CS"/>
</dbReference>
<gene>
    <name evidence="7" type="primary">alkK</name>
    <name evidence="7" type="ORF">PDMSB3_3064</name>
</gene>
<accession>A0A5Q4ZPR6</accession>
<dbReference type="InterPro" id="IPR000873">
    <property type="entry name" value="AMP-dep_synth/lig_dom"/>
</dbReference>
<dbReference type="Pfam" id="PF00501">
    <property type="entry name" value="AMP-binding"/>
    <property type="match status" value="1"/>
</dbReference>
<reference evidence="7 8" key="1">
    <citation type="submission" date="2019-08" db="EMBL/GenBank/DDBJ databases">
        <authorList>
            <person name="Herpell B J."/>
        </authorList>
    </citation>
    <scope>NUCLEOTIDE SEQUENCE [LARGE SCALE GENOMIC DNA]</scope>
    <source>
        <strain evidence="8">Msb3</strain>
    </source>
</reference>
<dbReference type="InterPro" id="IPR045851">
    <property type="entry name" value="AMP-bd_C_sf"/>
</dbReference>
<evidence type="ECO:0000256" key="1">
    <source>
        <dbReference type="ARBA" id="ARBA00006432"/>
    </source>
</evidence>
<dbReference type="GO" id="GO:0006631">
    <property type="term" value="P:fatty acid metabolic process"/>
    <property type="evidence" value="ECO:0007669"/>
    <property type="project" value="UniProtKB-KW"/>
</dbReference>
<dbReference type="SUPFAM" id="SSF56801">
    <property type="entry name" value="Acetyl-CoA synthetase-like"/>
    <property type="match status" value="1"/>
</dbReference>
<evidence type="ECO:0000256" key="4">
    <source>
        <dbReference type="ARBA" id="ARBA00023098"/>
    </source>
</evidence>
<feature type="domain" description="AMP-binding enzyme C-terminal" evidence="6">
    <location>
        <begin position="486"/>
        <end position="561"/>
    </location>
</feature>
<dbReference type="PANTHER" id="PTHR43859:SF4">
    <property type="entry name" value="BUTANOATE--COA LIGASE AAE1-RELATED"/>
    <property type="match status" value="1"/>
</dbReference>
<dbReference type="PANTHER" id="PTHR43859">
    <property type="entry name" value="ACYL-ACTIVATING ENZYME"/>
    <property type="match status" value="1"/>
</dbReference>
<sequence>MQRNAALSDARGWLALFVRQAINTFQSIASEDPSGDKHMDLFGQMMYAPLLLSSLLQQAARHSSKVEIVSRRVEGDIHRYTYRDCHIRAMQLANALTAHGIEAGDRIGTLAWNGYRHMELYYGVSGIGAVCHTINPRLFTEQIAYIINHAQDRFVCFDMSFAPLVEQIAHQCPLVEKWIMLCDERALPETFPVPLLSYETLIGAQPQEFDWPRFDEQRAAVLCYTSGTTGNPKGVLYSHRSLSLMAYGSALPDTLCLSSTDTVAPVVPMFHVNAWGLPFSAPLVGAKLVLPGAKLDGESLWTLFEQEGVTFSAGVPTIWLGLVDYMRRAGKHSTHFKRAIVGGSACPPQLASSLRELGIKAVHAWGMTELSPLGTVCSPSHDYQDKSAEEQKCIDAKQGRVVPGIDLKIVGSGGAELPWDGKSAGDLMARGHWVLDRYYGAGQTALEDGWFSTGDVATIDPDGYMQITDRSKDVIKSGGEWISSIELEHVAMSHPEVESAACIGCEHPKWDERPVLIVVKRAGSTLSAQQLLAYYEGKVARWWIPDDVVFVPEMPLTATGKLQKLVLKQRFGRHLVDAAKPSA</sequence>
<dbReference type="Gene3D" id="3.40.50.12780">
    <property type="entry name" value="N-terminal domain of ligase-like"/>
    <property type="match status" value="1"/>
</dbReference>
<keyword evidence="4" id="KW-0443">Lipid metabolism</keyword>
<keyword evidence="2 7" id="KW-0436">Ligase</keyword>
<dbReference type="Pfam" id="PF13193">
    <property type="entry name" value="AMP-binding_C"/>
    <property type="match status" value="1"/>
</dbReference>
<organism evidence="7 8">
    <name type="scientific">Paraburkholderia dioscoreae</name>
    <dbReference type="NCBI Taxonomy" id="2604047"/>
    <lineage>
        <taxon>Bacteria</taxon>
        <taxon>Pseudomonadati</taxon>
        <taxon>Pseudomonadota</taxon>
        <taxon>Betaproteobacteria</taxon>
        <taxon>Burkholderiales</taxon>
        <taxon>Burkholderiaceae</taxon>
        <taxon>Paraburkholderia</taxon>
    </lineage>
</organism>
<dbReference type="AlphaFoldDB" id="A0A5Q4ZPR6"/>
<evidence type="ECO:0000313" key="7">
    <source>
        <dbReference type="EMBL" id="VVD34348.1"/>
    </source>
</evidence>
<evidence type="ECO:0000259" key="5">
    <source>
        <dbReference type="Pfam" id="PF00501"/>
    </source>
</evidence>
<dbReference type="FunFam" id="3.30.300.30:FF:000008">
    <property type="entry name" value="2,3-dihydroxybenzoate-AMP ligase"/>
    <property type="match status" value="1"/>
</dbReference>
<dbReference type="CDD" id="cd12119">
    <property type="entry name" value="ttLC_FACS_AlkK_like"/>
    <property type="match status" value="1"/>
</dbReference>
<dbReference type="KEGG" id="pdio:PDMSB3_3064.1"/>
<dbReference type="GO" id="GO:0016874">
    <property type="term" value="F:ligase activity"/>
    <property type="evidence" value="ECO:0007669"/>
    <property type="project" value="UniProtKB-KW"/>
</dbReference>
<name>A0A5Q4ZPR6_9BURK</name>
<proteinExistence type="inferred from homology"/>
<evidence type="ECO:0000313" key="8">
    <source>
        <dbReference type="Proteomes" id="UP000325811"/>
    </source>
</evidence>
<comment type="similarity">
    <text evidence="1">Belongs to the ATP-dependent AMP-binding enzyme family.</text>
</comment>
<dbReference type="NCBIfam" id="NF004837">
    <property type="entry name" value="PRK06187.1"/>
    <property type="match status" value="1"/>
</dbReference>
<dbReference type="InterPro" id="IPR025110">
    <property type="entry name" value="AMP-bd_C"/>
</dbReference>
<dbReference type="Gene3D" id="3.30.300.30">
    <property type="match status" value="1"/>
</dbReference>
<evidence type="ECO:0000256" key="3">
    <source>
        <dbReference type="ARBA" id="ARBA00022832"/>
    </source>
</evidence>
<protein>
    <submittedName>
        <fullName evidence="7">Medium-chain-fatty-acid--CoA ligase</fullName>
        <ecNumber evidence="7">6.2.1.-</ecNumber>
    </submittedName>
</protein>
<keyword evidence="3" id="KW-0276">Fatty acid metabolism</keyword>
<feature type="domain" description="AMP-dependent synthetase/ligase" evidence="5">
    <location>
        <begin position="57"/>
        <end position="439"/>
    </location>
</feature>
<dbReference type="EC" id="6.2.1.-" evidence="7"/>
<keyword evidence="8" id="KW-1185">Reference proteome</keyword>